<accession>A0ABD2ILT0</accession>
<dbReference type="EMBL" id="JBICBT010001143">
    <property type="protein sequence ID" value="KAL3081034.1"/>
    <property type="molecule type" value="Genomic_DNA"/>
</dbReference>
<dbReference type="AlphaFoldDB" id="A0ABD2ILT0"/>
<evidence type="ECO:0000313" key="3">
    <source>
        <dbReference type="Proteomes" id="UP001620626"/>
    </source>
</evidence>
<gene>
    <name evidence="2" type="ORF">niasHT_037502</name>
</gene>
<name>A0ABD2ILT0_9BILA</name>
<keyword evidence="3" id="KW-1185">Reference proteome</keyword>
<evidence type="ECO:0000313" key="2">
    <source>
        <dbReference type="EMBL" id="KAL3081034.1"/>
    </source>
</evidence>
<reference evidence="2 3" key="1">
    <citation type="submission" date="2024-10" db="EMBL/GenBank/DDBJ databases">
        <authorList>
            <person name="Kim D."/>
        </authorList>
    </citation>
    <scope>NUCLEOTIDE SEQUENCE [LARGE SCALE GENOMIC DNA]</scope>
    <source>
        <strain evidence="2">BH-2024</strain>
    </source>
</reference>
<protein>
    <submittedName>
        <fullName evidence="2">Uncharacterized protein</fullName>
    </submittedName>
</protein>
<organism evidence="2 3">
    <name type="scientific">Heterodera trifolii</name>
    <dbReference type="NCBI Taxonomy" id="157864"/>
    <lineage>
        <taxon>Eukaryota</taxon>
        <taxon>Metazoa</taxon>
        <taxon>Ecdysozoa</taxon>
        <taxon>Nematoda</taxon>
        <taxon>Chromadorea</taxon>
        <taxon>Rhabditida</taxon>
        <taxon>Tylenchina</taxon>
        <taxon>Tylenchomorpha</taxon>
        <taxon>Tylenchoidea</taxon>
        <taxon>Heteroderidae</taxon>
        <taxon>Heteroderinae</taxon>
        <taxon>Heterodera</taxon>
    </lineage>
</organism>
<comment type="caution">
    <text evidence="2">The sequence shown here is derived from an EMBL/GenBank/DDBJ whole genome shotgun (WGS) entry which is preliminary data.</text>
</comment>
<keyword evidence="1" id="KW-0732">Signal</keyword>
<dbReference type="Proteomes" id="UP001620626">
    <property type="component" value="Unassembled WGS sequence"/>
</dbReference>
<sequence>MLFSPSASSSSTAASLLAPFLPLLFCCCLFVGPSGAILCRTGVDQISGPVANCGNFNPCLNTTSPRASVFSCDHGGICESILNMRDGCVKDGQNTVCCCSTSDLCNYGFSSASVPVSAASSSRHLPSSEFGAPFASGGSEFSRIFLPLPAKSVDGMELCTI</sequence>
<evidence type="ECO:0000256" key="1">
    <source>
        <dbReference type="SAM" id="SignalP"/>
    </source>
</evidence>
<proteinExistence type="predicted"/>
<feature type="chain" id="PRO_5044742753" evidence="1">
    <location>
        <begin position="37"/>
        <end position="161"/>
    </location>
</feature>
<feature type="signal peptide" evidence="1">
    <location>
        <begin position="1"/>
        <end position="36"/>
    </location>
</feature>